<reference evidence="1 2" key="1">
    <citation type="submission" date="2017-05" db="EMBL/GenBank/DDBJ databases">
        <title>The complete genome sequence of Deinococcus ficus isolated from the rhizosphere of the Ficus religiosa L. in Taiwan.</title>
        <authorList>
            <person name="Wu K.-M."/>
            <person name="Liao T.-L."/>
            <person name="Liu Y.-M."/>
            <person name="Young C.-C."/>
            <person name="Tsai S.-F."/>
        </authorList>
    </citation>
    <scope>NUCLEOTIDE SEQUENCE [LARGE SCALE GENOMIC DNA]</scope>
    <source>
        <strain evidence="1 2">CC-FR2-10</strain>
        <plasmid evidence="2">pdfi1</plasmid>
    </source>
</reference>
<dbReference type="KEGG" id="dfc:DFI_15605"/>
<dbReference type="STRING" id="317577.GCA_000419625_03102"/>
<sequence>MEQDDNRPVPDEGRVYVLRVWHDTREDEASWHATVREGSHGARRSFASVDACIEHLYGELLRRPPR</sequence>
<evidence type="ECO:0000313" key="1">
    <source>
        <dbReference type="EMBL" id="ASN82784.1"/>
    </source>
</evidence>
<geneLocation type="plasmid" evidence="2">
    <name>pdfi1</name>
</geneLocation>
<protein>
    <submittedName>
        <fullName evidence="1">Uncharacterized protein</fullName>
    </submittedName>
</protein>
<evidence type="ECO:0000313" key="2">
    <source>
        <dbReference type="Proteomes" id="UP000259030"/>
    </source>
</evidence>
<dbReference type="AlphaFoldDB" id="A0A221T1L9"/>
<dbReference type="EMBL" id="CP021082">
    <property type="protein sequence ID" value="ASN82784.1"/>
    <property type="molecule type" value="Genomic_DNA"/>
</dbReference>
<dbReference type="Proteomes" id="UP000259030">
    <property type="component" value="Plasmid pDFI1"/>
</dbReference>
<accession>A0A221T1L9</accession>
<organism evidence="1 2">
    <name type="scientific">Deinococcus ficus</name>
    <dbReference type="NCBI Taxonomy" id="317577"/>
    <lineage>
        <taxon>Bacteria</taxon>
        <taxon>Thermotogati</taxon>
        <taxon>Deinococcota</taxon>
        <taxon>Deinococci</taxon>
        <taxon>Deinococcales</taxon>
        <taxon>Deinococcaceae</taxon>
        <taxon>Deinococcus</taxon>
    </lineage>
</organism>
<keyword evidence="1" id="KW-0614">Plasmid</keyword>
<proteinExistence type="predicted"/>
<dbReference type="OrthoDB" id="72207at2"/>
<dbReference type="RefSeq" id="WP_081426026.1">
    <property type="nucleotide sequence ID" value="NZ_ATTJ01000002.1"/>
</dbReference>
<keyword evidence="2" id="KW-1185">Reference proteome</keyword>
<name>A0A221T1L9_9DEIO</name>
<gene>
    <name evidence="1" type="ORF">DFI_15605</name>
</gene>